<dbReference type="Proteomes" id="UP000663869">
    <property type="component" value="Unassembled WGS sequence"/>
</dbReference>
<sequence>MLGITEVVDNLYISGLESSATIYNKGIRSVINISSECPIQDLGPSVEYEKVSISDLPTTSIQPYFDRLADRIDQHLRQGKKTLVHCYVGRSRSASIILAYLMKYRQMSLREAFYYLRSRRPIIGPNFGFIKQLVAFEKSLFGSTSVSFVETSFGSVPDIYLSIGGGSMSPRRQTTTIPIQVTNRTTSSSLSSRPNSFFSRSIANSVPNQNSRISSSYSNNNNNNTNAYRPLNSLTNTSSTYNSSSFLQDQHEPSRFTSTAFKPYESIHEPYPSSRLNALRTGRYVPPILSRFNLP</sequence>
<evidence type="ECO:0000313" key="10">
    <source>
        <dbReference type="EMBL" id="CAF4335205.1"/>
    </source>
</evidence>
<name>A0A818RHP1_9BILA</name>
<protein>
    <recommendedName>
        <fullName evidence="15">Protein-tyrosine-phosphatase</fullName>
    </recommendedName>
</protein>
<evidence type="ECO:0000313" key="9">
    <source>
        <dbReference type="EMBL" id="CAF3653964.1"/>
    </source>
</evidence>
<dbReference type="EMBL" id="CAJOBR010000569">
    <property type="protein sequence ID" value="CAF4524239.1"/>
    <property type="molecule type" value="Genomic_DNA"/>
</dbReference>
<dbReference type="Proteomes" id="UP000663833">
    <property type="component" value="Unassembled WGS sequence"/>
</dbReference>
<dbReference type="PROSITE" id="PS50056">
    <property type="entry name" value="TYR_PHOSPHATASE_2"/>
    <property type="match status" value="1"/>
</dbReference>
<evidence type="ECO:0000313" key="13">
    <source>
        <dbReference type="EMBL" id="CAF4653275.1"/>
    </source>
</evidence>
<dbReference type="EMBL" id="CAJOBQ010000895">
    <property type="protein sequence ID" value="CAF4431572.1"/>
    <property type="molecule type" value="Genomic_DNA"/>
</dbReference>
<comment type="similarity">
    <text evidence="1">Belongs to the protein-tyrosine phosphatase family. Non-receptor class dual specificity subfamily.</text>
</comment>
<dbReference type="GO" id="GO:0004721">
    <property type="term" value="F:phosphoprotein phosphatase activity"/>
    <property type="evidence" value="ECO:0007669"/>
    <property type="project" value="UniProtKB-KW"/>
</dbReference>
<dbReference type="InterPro" id="IPR052103">
    <property type="entry name" value="Dual_spec_Phospatases"/>
</dbReference>
<dbReference type="EMBL" id="CAJNYU010000678">
    <property type="protein sequence ID" value="CAF3381179.1"/>
    <property type="molecule type" value="Genomic_DNA"/>
</dbReference>
<dbReference type="PANTHER" id="PTHR45961">
    <property type="entry name" value="IP21249P"/>
    <property type="match status" value="1"/>
</dbReference>
<comment type="caution">
    <text evidence="9">The sequence shown here is derived from an EMBL/GenBank/DDBJ whole genome shotgun (WGS) entry which is preliminary data.</text>
</comment>
<gene>
    <name evidence="8" type="ORF">FME351_LOCUS7259</name>
    <name evidence="7" type="ORF">GRG538_LOCUS7735</name>
    <name evidence="10" type="ORF">HFQ381_LOCUS15727</name>
    <name evidence="9" type="ORF">KIK155_LOCUS23621</name>
    <name evidence="6" type="ORF">LUA448_LOCUS1065</name>
    <name evidence="12" type="ORF">QYT958_LOCUS6412</name>
    <name evidence="13" type="ORF">TOA249_LOCUS14157</name>
    <name evidence="11" type="ORF">TSG867_LOCUS15379</name>
</gene>
<dbReference type="Proteomes" id="UP000663848">
    <property type="component" value="Unassembled WGS sequence"/>
</dbReference>
<evidence type="ECO:0000259" key="5">
    <source>
        <dbReference type="PROSITE" id="PS50056"/>
    </source>
</evidence>
<evidence type="ECO:0000313" key="12">
    <source>
        <dbReference type="EMBL" id="CAF4524239.1"/>
    </source>
</evidence>
<organism evidence="9 14">
    <name type="scientific">Rotaria socialis</name>
    <dbReference type="NCBI Taxonomy" id="392032"/>
    <lineage>
        <taxon>Eukaryota</taxon>
        <taxon>Metazoa</taxon>
        <taxon>Spiralia</taxon>
        <taxon>Gnathifera</taxon>
        <taxon>Rotifera</taxon>
        <taxon>Eurotatoria</taxon>
        <taxon>Bdelloidea</taxon>
        <taxon>Philodinida</taxon>
        <taxon>Philodinidae</taxon>
        <taxon>Rotaria</taxon>
    </lineage>
</organism>
<evidence type="ECO:0000313" key="6">
    <source>
        <dbReference type="EMBL" id="CAF3182734.1"/>
    </source>
</evidence>
<evidence type="ECO:0000313" key="14">
    <source>
        <dbReference type="Proteomes" id="UP000663865"/>
    </source>
</evidence>
<dbReference type="PANTHER" id="PTHR45961:SF6">
    <property type="entry name" value="IP21249P"/>
    <property type="match status" value="1"/>
</dbReference>
<proteinExistence type="inferred from homology"/>
<keyword evidence="2" id="KW-0378">Hydrolase</keyword>
<dbReference type="Gene3D" id="3.90.190.10">
    <property type="entry name" value="Protein tyrosine phosphatase superfamily"/>
    <property type="match status" value="1"/>
</dbReference>
<evidence type="ECO:0000256" key="2">
    <source>
        <dbReference type="ARBA" id="ARBA00022801"/>
    </source>
</evidence>
<dbReference type="EMBL" id="CAJNYV010004234">
    <property type="protein sequence ID" value="CAF3653964.1"/>
    <property type="molecule type" value="Genomic_DNA"/>
</dbReference>
<dbReference type="InterPro" id="IPR000387">
    <property type="entry name" value="Tyr_Pase_dom"/>
</dbReference>
<dbReference type="SMART" id="SM00195">
    <property type="entry name" value="DSPc"/>
    <property type="match status" value="1"/>
</dbReference>
<dbReference type="CDD" id="cd14498">
    <property type="entry name" value="DSP"/>
    <property type="match status" value="1"/>
</dbReference>
<dbReference type="Proteomes" id="UP000663851">
    <property type="component" value="Unassembled WGS sequence"/>
</dbReference>
<evidence type="ECO:0000313" key="8">
    <source>
        <dbReference type="EMBL" id="CAF3381179.1"/>
    </source>
</evidence>
<evidence type="ECO:0000256" key="3">
    <source>
        <dbReference type="ARBA" id="ARBA00022912"/>
    </source>
</evidence>
<dbReference type="Proteomes" id="UP000663862">
    <property type="component" value="Unassembled WGS sequence"/>
</dbReference>
<dbReference type="EMBL" id="CAJNYT010000829">
    <property type="protein sequence ID" value="CAF3375909.1"/>
    <property type="molecule type" value="Genomic_DNA"/>
</dbReference>
<dbReference type="InterPro" id="IPR016130">
    <property type="entry name" value="Tyr_Pase_AS"/>
</dbReference>
<feature type="domain" description="Tyrosine specific protein phosphatases" evidence="5">
    <location>
        <begin position="63"/>
        <end position="121"/>
    </location>
</feature>
<dbReference type="InterPro" id="IPR000340">
    <property type="entry name" value="Dual-sp_phosphatase_cat-dom"/>
</dbReference>
<evidence type="ECO:0000313" key="7">
    <source>
        <dbReference type="EMBL" id="CAF3375909.1"/>
    </source>
</evidence>
<evidence type="ECO:0000313" key="11">
    <source>
        <dbReference type="EMBL" id="CAF4431572.1"/>
    </source>
</evidence>
<keyword evidence="3" id="KW-0904">Protein phosphatase</keyword>
<dbReference type="EMBL" id="CAJNYD010000024">
    <property type="protein sequence ID" value="CAF3182734.1"/>
    <property type="molecule type" value="Genomic_DNA"/>
</dbReference>
<dbReference type="GO" id="GO:0005737">
    <property type="term" value="C:cytoplasm"/>
    <property type="evidence" value="ECO:0007669"/>
    <property type="project" value="TreeGrafter"/>
</dbReference>
<dbReference type="PROSITE" id="PS50054">
    <property type="entry name" value="TYR_PHOSPHATASE_DUAL"/>
    <property type="match status" value="1"/>
</dbReference>
<dbReference type="Proteomes" id="UP000663872">
    <property type="component" value="Unassembled WGS sequence"/>
</dbReference>
<dbReference type="InterPro" id="IPR020422">
    <property type="entry name" value="TYR_PHOSPHATASE_DUAL_dom"/>
</dbReference>
<dbReference type="AlphaFoldDB" id="A0A818RHP1"/>
<evidence type="ECO:0000259" key="4">
    <source>
        <dbReference type="PROSITE" id="PS50054"/>
    </source>
</evidence>
<evidence type="ECO:0008006" key="15">
    <source>
        <dbReference type="Google" id="ProtNLM"/>
    </source>
</evidence>
<dbReference type="SUPFAM" id="SSF52799">
    <property type="entry name" value="(Phosphotyrosine protein) phosphatases II"/>
    <property type="match status" value="1"/>
</dbReference>
<evidence type="ECO:0000256" key="1">
    <source>
        <dbReference type="ARBA" id="ARBA00008601"/>
    </source>
</evidence>
<dbReference type="Proteomes" id="UP000663838">
    <property type="component" value="Unassembled WGS sequence"/>
</dbReference>
<dbReference type="PROSITE" id="PS00383">
    <property type="entry name" value="TYR_PHOSPHATASE_1"/>
    <property type="match status" value="1"/>
</dbReference>
<feature type="domain" description="Tyrosine-protein phosphatase" evidence="4">
    <location>
        <begin position="3"/>
        <end position="142"/>
    </location>
</feature>
<dbReference type="EMBL" id="CAJOBS010000865">
    <property type="protein sequence ID" value="CAF4653275.1"/>
    <property type="molecule type" value="Genomic_DNA"/>
</dbReference>
<dbReference type="InterPro" id="IPR029021">
    <property type="entry name" value="Prot-tyrosine_phosphatase-like"/>
</dbReference>
<dbReference type="EMBL" id="CAJOBO010001080">
    <property type="protein sequence ID" value="CAF4335205.1"/>
    <property type="molecule type" value="Genomic_DNA"/>
</dbReference>
<dbReference type="Pfam" id="PF00782">
    <property type="entry name" value="DSPc"/>
    <property type="match status" value="1"/>
</dbReference>
<reference evidence="9" key="1">
    <citation type="submission" date="2021-02" db="EMBL/GenBank/DDBJ databases">
        <authorList>
            <person name="Nowell W R."/>
        </authorList>
    </citation>
    <scope>NUCLEOTIDE SEQUENCE</scope>
</reference>
<dbReference type="Proteomes" id="UP000663865">
    <property type="component" value="Unassembled WGS sequence"/>
</dbReference>
<accession>A0A818RHP1</accession>